<accession>A0A2I0VAZ5</accession>
<gene>
    <name evidence="1" type="ORF">MA16_Dca023737</name>
</gene>
<sequence>MAITTNPIFHARTKHIEIDFHFIHDCVKNQELQIAHMHTQDQLDDLFTKSLSIPYFVTLRNKLTISEPPVSLRGGDKPAKK</sequence>
<reference evidence="1 2" key="2">
    <citation type="journal article" date="2017" name="Nature">
        <title>The Apostasia genome and the evolution of orchids.</title>
        <authorList>
            <person name="Zhang G.Q."/>
            <person name="Liu K.W."/>
            <person name="Li Z."/>
            <person name="Lohaus R."/>
            <person name="Hsiao Y.Y."/>
            <person name="Niu S.C."/>
            <person name="Wang J.Y."/>
            <person name="Lin Y.C."/>
            <person name="Xu Q."/>
            <person name="Chen L.J."/>
            <person name="Yoshida K."/>
            <person name="Fujiwara S."/>
            <person name="Wang Z.W."/>
            <person name="Zhang Y.Q."/>
            <person name="Mitsuda N."/>
            <person name="Wang M."/>
            <person name="Liu G.H."/>
            <person name="Pecoraro L."/>
            <person name="Huang H.X."/>
            <person name="Xiao X.J."/>
            <person name="Lin M."/>
            <person name="Wu X.Y."/>
            <person name="Wu W.L."/>
            <person name="Chen Y.Y."/>
            <person name="Chang S.B."/>
            <person name="Sakamoto S."/>
            <person name="Ohme-Takagi M."/>
            <person name="Yagi M."/>
            <person name="Zeng S.J."/>
            <person name="Shen C.Y."/>
            <person name="Yeh C.M."/>
            <person name="Luo Y.B."/>
            <person name="Tsai W.C."/>
            <person name="Van de Peer Y."/>
            <person name="Liu Z.J."/>
        </authorList>
    </citation>
    <scope>NUCLEOTIDE SEQUENCE [LARGE SCALE GENOMIC DNA]</scope>
    <source>
        <tissue evidence="1">The whole plant</tissue>
    </source>
</reference>
<dbReference type="Proteomes" id="UP000233837">
    <property type="component" value="Unassembled WGS sequence"/>
</dbReference>
<dbReference type="CDD" id="cd09272">
    <property type="entry name" value="RNase_HI_RT_Ty1"/>
    <property type="match status" value="1"/>
</dbReference>
<name>A0A2I0VAZ5_9ASPA</name>
<dbReference type="AlphaFoldDB" id="A0A2I0VAZ5"/>
<protein>
    <submittedName>
        <fullName evidence="1">Retrovirus-related Pol polyprotein from transposon TNT 1-94</fullName>
    </submittedName>
</protein>
<dbReference type="EMBL" id="KZ503916">
    <property type="protein sequence ID" value="PKU60579.1"/>
    <property type="molecule type" value="Genomic_DNA"/>
</dbReference>
<evidence type="ECO:0000313" key="1">
    <source>
        <dbReference type="EMBL" id="PKU60579.1"/>
    </source>
</evidence>
<reference evidence="1 2" key="1">
    <citation type="journal article" date="2016" name="Sci. Rep.">
        <title>The Dendrobium catenatum Lindl. genome sequence provides insights into polysaccharide synthase, floral development and adaptive evolution.</title>
        <authorList>
            <person name="Zhang G.Q."/>
            <person name="Xu Q."/>
            <person name="Bian C."/>
            <person name="Tsai W.C."/>
            <person name="Yeh C.M."/>
            <person name="Liu K.W."/>
            <person name="Yoshida K."/>
            <person name="Zhang L.S."/>
            <person name="Chang S.B."/>
            <person name="Chen F."/>
            <person name="Shi Y."/>
            <person name="Su Y.Y."/>
            <person name="Zhang Y.Q."/>
            <person name="Chen L.J."/>
            <person name="Yin Y."/>
            <person name="Lin M."/>
            <person name="Huang H."/>
            <person name="Deng H."/>
            <person name="Wang Z.W."/>
            <person name="Zhu S.L."/>
            <person name="Zhao X."/>
            <person name="Deng C."/>
            <person name="Niu S.C."/>
            <person name="Huang J."/>
            <person name="Wang M."/>
            <person name="Liu G.H."/>
            <person name="Yang H.J."/>
            <person name="Xiao X.J."/>
            <person name="Hsiao Y.Y."/>
            <person name="Wu W.L."/>
            <person name="Chen Y.Y."/>
            <person name="Mitsuda N."/>
            <person name="Ohme-Takagi M."/>
            <person name="Luo Y.B."/>
            <person name="Van de Peer Y."/>
            <person name="Liu Z.J."/>
        </authorList>
    </citation>
    <scope>NUCLEOTIDE SEQUENCE [LARGE SCALE GENOMIC DNA]</scope>
    <source>
        <tissue evidence="1">The whole plant</tissue>
    </source>
</reference>
<evidence type="ECO:0000313" key="2">
    <source>
        <dbReference type="Proteomes" id="UP000233837"/>
    </source>
</evidence>
<organism evidence="1 2">
    <name type="scientific">Dendrobium catenatum</name>
    <dbReference type="NCBI Taxonomy" id="906689"/>
    <lineage>
        <taxon>Eukaryota</taxon>
        <taxon>Viridiplantae</taxon>
        <taxon>Streptophyta</taxon>
        <taxon>Embryophyta</taxon>
        <taxon>Tracheophyta</taxon>
        <taxon>Spermatophyta</taxon>
        <taxon>Magnoliopsida</taxon>
        <taxon>Liliopsida</taxon>
        <taxon>Asparagales</taxon>
        <taxon>Orchidaceae</taxon>
        <taxon>Epidendroideae</taxon>
        <taxon>Malaxideae</taxon>
        <taxon>Dendrobiinae</taxon>
        <taxon>Dendrobium</taxon>
    </lineage>
</organism>
<keyword evidence="2" id="KW-1185">Reference proteome</keyword>
<proteinExistence type="predicted"/>